<gene>
    <name evidence="1" type="ORF">LCGC14_1576910</name>
</gene>
<reference evidence="1" key="1">
    <citation type="journal article" date="2015" name="Nature">
        <title>Complex archaea that bridge the gap between prokaryotes and eukaryotes.</title>
        <authorList>
            <person name="Spang A."/>
            <person name="Saw J.H."/>
            <person name="Jorgensen S.L."/>
            <person name="Zaremba-Niedzwiedzka K."/>
            <person name="Martijn J."/>
            <person name="Lind A.E."/>
            <person name="van Eijk R."/>
            <person name="Schleper C."/>
            <person name="Guy L."/>
            <person name="Ettema T.J."/>
        </authorList>
    </citation>
    <scope>NUCLEOTIDE SEQUENCE</scope>
</reference>
<dbReference type="EMBL" id="LAZR01012363">
    <property type="protein sequence ID" value="KKM27220.1"/>
    <property type="molecule type" value="Genomic_DNA"/>
</dbReference>
<comment type="caution">
    <text evidence="1">The sequence shown here is derived from an EMBL/GenBank/DDBJ whole genome shotgun (WGS) entry which is preliminary data.</text>
</comment>
<sequence>MLTSDLEYYEVDITELEDDYYFLIYEDEHPGQFLVYNEFHKFIFCEDGTLVEKITERVSLVKDKIILIFGGLY</sequence>
<name>A0A0F9LI88_9ZZZZ</name>
<evidence type="ECO:0000313" key="1">
    <source>
        <dbReference type="EMBL" id="KKM27220.1"/>
    </source>
</evidence>
<dbReference type="AlphaFoldDB" id="A0A0F9LI88"/>
<protein>
    <submittedName>
        <fullName evidence="1">Uncharacterized protein</fullName>
    </submittedName>
</protein>
<organism evidence="1">
    <name type="scientific">marine sediment metagenome</name>
    <dbReference type="NCBI Taxonomy" id="412755"/>
    <lineage>
        <taxon>unclassified sequences</taxon>
        <taxon>metagenomes</taxon>
        <taxon>ecological metagenomes</taxon>
    </lineage>
</organism>
<accession>A0A0F9LI88</accession>
<proteinExistence type="predicted"/>